<organism evidence="9 10">
    <name type="scientific">Pseudoduganella albidiflava</name>
    <dbReference type="NCBI Taxonomy" id="321983"/>
    <lineage>
        <taxon>Bacteria</taxon>
        <taxon>Pseudomonadati</taxon>
        <taxon>Pseudomonadota</taxon>
        <taxon>Betaproteobacteria</taxon>
        <taxon>Burkholderiales</taxon>
        <taxon>Oxalobacteraceae</taxon>
        <taxon>Telluria group</taxon>
        <taxon>Pseudoduganella</taxon>
    </lineage>
</organism>
<dbReference type="PANTHER" id="PTHR38340">
    <property type="entry name" value="S-LAYER PROTEIN"/>
    <property type="match status" value="1"/>
</dbReference>
<dbReference type="InterPro" id="IPR018511">
    <property type="entry name" value="Hemolysin-typ_Ca-bd_CS"/>
</dbReference>
<dbReference type="EMBL" id="CP036401">
    <property type="protein sequence ID" value="QBI03952.1"/>
    <property type="molecule type" value="Genomic_DNA"/>
</dbReference>
<evidence type="ECO:0000256" key="2">
    <source>
        <dbReference type="ARBA" id="ARBA00004613"/>
    </source>
</evidence>
<keyword evidence="3" id="KW-0964">Secreted</keyword>
<proteinExistence type="predicted"/>
<dbReference type="PANTHER" id="PTHR38340:SF1">
    <property type="entry name" value="S-LAYER PROTEIN"/>
    <property type="match status" value="1"/>
</dbReference>
<dbReference type="InterPro" id="IPR019960">
    <property type="entry name" value="T1SS_VCA0849"/>
</dbReference>
<dbReference type="Pfam" id="PF00353">
    <property type="entry name" value="HemolysinCabind"/>
    <property type="match status" value="20"/>
</dbReference>
<dbReference type="Proteomes" id="UP000292307">
    <property type="component" value="Chromosome"/>
</dbReference>
<accession>A0ABX5RZ34</accession>
<name>A0ABX5RZ34_9BURK</name>
<dbReference type="InterPro" id="IPR003995">
    <property type="entry name" value="RTX_toxin_determinant-A"/>
</dbReference>
<evidence type="ECO:0000313" key="9">
    <source>
        <dbReference type="EMBL" id="QBI03952.1"/>
    </source>
</evidence>
<feature type="region of interest" description="Disordered" evidence="8">
    <location>
        <begin position="1084"/>
        <end position="1114"/>
    </location>
</feature>
<dbReference type="Gene3D" id="2.150.10.10">
    <property type="entry name" value="Serralysin-like metalloprotease, C-terminal"/>
    <property type="match status" value="16"/>
</dbReference>
<sequence length="2211" mass="223199">MDCMTQSNSSSASGTTYFVSSFPRTIDHFRTGAGGDLIDLFDVLRQRSTSEDGTNPFAEGGAVKLVQRGADTVLQWRLYQDYQDVLVLRNVTAGTLVSANIVGGISPDGAPVSGLALQGTDGGDTLYGGEFADTIAGLDGNDAIRGDGGQDVLDGGDGKDTIAGGFGGDTLLGGSGDDLIWADREAYDAREYFADSLDGGDGNDTLVSKGGRDTLDGGSGDDRLQVWGAADIVRGGAGNDTFIIRPVAGVVTRLYGEQERDTYACEIRGYHYPGGSIEITGFEAGVNGDVIDIGSSLSHVLQDANPFGSVGLARLVQQDGDVAVQFDVDGRGTQSAMTTVFLLKDVDLASITAENLSGISPDGSPVHIVRNGTDGNDYLYNAHFKSDLYGGSGDDTLYGGMGEARLYGEAGNDMLAAGSSDTLMDGGDGNDTLQSAAYGSSTMLGGAGNDVLHIGSLAAIADGGTGDDVMNLPGRGPGSWQDEATVRGGEGRDTFILNWEGDRAEPVSIDDFKAGAGGDRIDLDRLLASQDLSHGSGENPFSPAASFLRLEQSGADTLLQIGRPWGGDTDWQTMLVLKNVAMAGMTAANFVGGISPDGSPVAGSILEGTEAGDNLAGTTFNDTLSGMGGNDVLDGKGGNDSLEGGGGDDVLYGQGGADTLLGGDGNDRLYDTADTDGAQYLAGGAGDDLINFETGRVTVLGDDGDDLLTIHIRDGAAVTMDGGTGRDTFKIIGKERFEGSIRIDGFEAGRDGDVIDLADVLEKMLGSYIGGASYTGDNPFESGTLRLLQQGTDVALQWRHYQAHTTLLTLADVALAGLVNANFGGLAIDGTAMPGQLITGDGKNEFLGGGLFADTIVGAGTAEYLYGRGGSDSLLGEGGDDRIEGELGNDYLDGGAGKDTLDGGAGNDTLVGASGDFLRGGEGDDRYVLAERGAVIDTYNDYGQDTVEIRFAGAFVLAEGLDHLASGATGAAHLTGNTGANSITGAAGADILEGGGGNDTLDGGAGGDTLAGGAGDDTYVIDSRDDVITDTQGAYNGVITSLDSFRLAQSFTSLRYTGTGNFSGKGSAGGDRIDGGAGNDTLEGFAGADRLDGGSGNDSLAGHDGDDVLDGGAGNDTLSGGDGYNVLRGGDGDDTLDGGAGKGYLGGGAGDDLYIVGDRIAQIVEEDHGGTDAIRLELGFDSWYYLARNVEHVTVVGNHAMKVYGNESSNHLKGAGGNETLLGLAGNDTLDGATGADQLEGGDGDDVYFIDNAGDTVVENARAGSDRIVTTLASFALGANVEDLAYAGTATFIGTGNALDNVIAAGKGNGTIDGAGGKDTYVADGAFADYTRQRSSATELVLTRGTQKITLKNIEQVQFADGVKMLAELILHVPSVANDTLTGTDGDDILDGLAGADRMSGGKGSDRYIVDNAGDVIVENAAEGHDIVQLALAKGTYALAANVEDATVTSTGAVGITGNGLANVLTGNGAANALRGDAGNDTLDGGKGSDQLAGGSGDDLYYVDSAGDKVTELAAEGSDTVSTTLAKYTLAANVENLAYAGSAAFAGTGNALDNVIAAGKGNDSVDGAGGIDTYVAAGAFADYTRQRPNATDVVLVNGSQKITLKNVEQVKFTDGTKTMAEIFLNVASVASDTLVGTDGNDSLDGLAGADRMSGGKGNDVYVVDNAADVISENAAEGHDIVRLALANGIHVMAANVEDATVTSTGAVGITGNDLANILTGNAAANTLAGGAGNDTLDGGKGSDVLAGGVGDDTYYVDIAGDKVTELANEGTDTIVTVLTQYTLGANVDNVIYTGTAAFAGTGNALDNRIAGGSGGNTIDGGAGIDTFVAAGAFADYARQRPNATDLVLVRGAQKITLKNVEQVQFADGVKTLDQLYLNVASVADDTLSGTDGDDQMNGLAGADQLAGGKGNDLYTVDNAGDVVIELADEGIDTVNIAIAAKMTYVLAEYFEHAAITSTVAINVTGNAADNTLTGNAAANALVGGEGDDTLIGGRGNDTLTGGAGDDVYSVDAAGDVVVEAADGGYDIVEATVTKVTLADNVEELRFTGKAAFTGIGNALDNVIGGGAGNDRFTGGAGNDTFVIGAGNDTITDFTSGVDTLAINRSIGTGTVDAVTLAGPGGFSSATELVVLSTAVASLAVASASKAIGSAAQSYGKGDTALFALHDAKSTALYLFTSKDDNAVVSANELVQIATLTGVQAFTPDDIGFLVP</sequence>
<protein>
    <submittedName>
        <fullName evidence="9">Type I secretion C-terminal target domain-containing protein</fullName>
    </submittedName>
</protein>
<dbReference type="PRINTS" id="PR01488">
    <property type="entry name" value="RTXTOXINA"/>
</dbReference>
<dbReference type="InterPro" id="IPR001343">
    <property type="entry name" value="Hemolysn_Ca-bd"/>
</dbReference>
<comment type="subcellular location">
    <subcellularLocation>
        <location evidence="1">Membrane</location>
    </subcellularLocation>
    <subcellularLocation>
        <location evidence="2">Secreted</location>
    </subcellularLocation>
</comment>
<evidence type="ECO:0000256" key="8">
    <source>
        <dbReference type="SAM" id="MobiDB-lite"/>
    </source>
</evidence>
<keyword evidence="4" id="KW-0800">Toxin</keyword>
<evidence type="ECO:0000256" key="5">
    <source>
        <dbReference type="ARBA" id="ARBA00022737"/>
    </source>
</evidence>
<evidence type="ECO:0000256" key="6">
    <source>
        <dbReference type="ARBA" id="ARBA00023026"/>
    </source>
</evidence>
<dbReference type="InterPro" id="IPR011049">
    <property type="entry name" value="Serralysin-like_metalloprot_C"/>
</dbReference>
<evidence type="ECO:0000256" key="7">
    <source>
        <dbReference type="ARBA" id="ARBA00023136"/>
    </source>
</evidence>
<keyword evidence="5" id="KW-0677">Repeat</keyword>
<evidence type="ECO:0000256" key="4">
    <source>
        <dbReference type="ARBA" id="ARBA00022656"/>
    </source>
</evidence>
<dbReference type="NCBIfam" id="TIGR03661">
    <property type="entry name" value="T1SS_VCA0849"/>
    <property type="match status" value="1"/>
</dbReference>
<evidence type="ECO:0000256" key="1">
    <source>
        <dbReference type="ARBA" id="ARBA00004370"/>
    </source>
</evidence>
<evidence type="ECO:0000256" key="3">
    <source>
        <dbReference type="ARBA" id="ARBA00022525"/>
    </source>
</evidence>
<dbReference type="PRINTS" id="PR00313">
    <property type="entry name" value="CABNDNGRPT"/>
</dbReference>
<keyword evidence="7" id="KW-0472">Membrane</keyword>
<dbReference type="PROSITE" id="PS00330">
    <property type="entry name" value="HEMOLYSIN_CALCIUM"/>
    <property type="match status" value="15"/>
</dbReference>
<dbReference type="SUPFAM" id="SSF51120">
    <property type="entry name" value="beta-Roll"/>
    <property type="match status" value="15"/>
</dbReference>
<dbReference type="InterPro" id="IPR050557">
    <property type="entry name" value="RTX_toxin/Mannuronan_C5-epim"/>
</dbReference>
<gene>
    <name evidence="9" type="ORF">EYF70_26405</name>
</gene>
<evidence type="ECO:0000313" key="10">
    <source>
        <dbReference type="Proteomes" id="UP000292307"/>
    </source>
</evidence>
<keyword evidence="6" id="KW-0843">Virulence</keyword>
<reference evidence="9 10" key="1">
    <citation type="submission" date="2019-02" db="EMBL/GenBank/DDBJ databases">
        <title>Draft Genome Sequences of Six Type Strains of the Genus Massilia.</title>
        <authorList>
            <person name="Miess H."/>
            <person name="Frediansyhah A."/>
            <person name="Gross H."/>
        </authorList>
    </citation>
    <scope>NUCLEOTIDE SEQUENCE [LARGE SCALE GENOMIC DNA]</scope>
    <source>
        <strain evidence="9 10">DSM 17472</strain>
    </source>
</reference>
<keyword evidence="10" id="KW-1185">Reference proteome</keyword>